<dbReference type="InterPro" id="IPR050327">
    <property type="entry name" value="Proton-linked_MCT"/>
</dbReference>
<evidence type="ECO:0008006" key="4">
    <source>
        <dbReference type="Google" id="ProtNLM"/>
    </source>
</evidence>
<dbReference type="SUPFAM" id="SSF103473">
    <property type="entry name" value="MFS general substrate transporter"/>
    <property type="match status" value="1"/>
</dbReference>
<keyword evidence="1" id="KW-0812">Transmembrane</keyword>
<organism evidence="2 3">
    <name type="scientific">Mytilus galloprovincialis</name>
    <name type="common">Mediterranean mussel</name>
    <dbReference type="NCBI Taxonomy" id="29158"/>
    <lineage>
        <taxon>Eukaryota</taxon>
        <taxon>Metazoa</taxon>
        <taxon>Spiralia</taxon>
        <taxon>Lophotrochozoa</taxon>
        <taxon>Mollusca</taxon>
        <taxon>Bivalvia</taxon>
        <taxon>Autobranchia</taxon>
        <taxon>Pteriomorphia</taxon>
        <taxon>Mytilida</taxon>
        <taxon>Mytiloidea</taxon>
        <taxon>Mytilidae</taxon>
        <taxon>Mytilinae</taxon>
        <taxon>Mytilus</taxon>
    </lineage>
</organism>
<feature type="transmembrane region" description="Helical" evidence="1">
    <location>
        <begin position="81"/>
        <end position="98"/>
    </location>
</feature>
<dbReference type="OrthoDB" id="6099974at2759"/>
<proteinExistence type="predicted"/>
<dbReference type="GO" id="GO:0008028">
    <property type="term" value="F:monocarboxylic acid transmembrane transporter activity"/>
    <property type="evidence" value="ECO:0007669"/>
    <property type="project" value="TreeGrafter"/>
</dbReference>
<dbReference type="Pfam" id="PF07690">
    <property type="entry name" value="MFS_1"/>
    <property type="match status" value="1"/>
</dbReference>
<dbReference type="Proteomes" id="UP000596742">
    <property type="component" value="Unassembled WGS sequence"/>
</dbReference>
<dbReference type="InterPro" id="IPR036259">
    <property type="entry name" value="MFS_trans_sf"/>
</dbReference>
<keyword evidence="1" id="KW-0472">Membrane</keyword>
<dbReference type="EMBL" id="UYJE01003415">
    <property type="protein sequence ID" value="VDI19089.1"/>
    <property type="molecule type" value="Genomic_DNA"/>
</dbReference>
<name>A0A8B6DEL6_MYTGA</name>
<evidence type="ECO:0000256" key="1">
    <source>
        <dbReference type="SAM" id="Phobius"/>
    </source>
</evidence>
<dbReference type="InterPro" id="IPR011701">
    <property type="entry name" value="MFS"/>
</dbReference>
<dbReference type="AlphaFoldDB" id="A0A8B6DEL6"/>
<gene>
    <name evidence="2" type="ORF">MGAL_10B053480</name>
</gene>
<evidence type="ECO:0000313" key="2">
    <source>
        <dbReference type="EMBL" id="VDI19089.1"/>
    </source>
</evidence>
<dbReference type="PANTHER" id="PTHR11360:SF284">
    <property type="entry name" value="EG:103B4.3 PROTEIN-RELATED"/>
    <property type="match status" value="1"/>
</dbReference>
<feature type="transmembrane region" description="Helical" evidence="1">
    <location>
        <begin position="148"/>
        <end position="167"/>
    </location>
</feature>
<keyword evidence="1" id="KW-1133">Transmembrane helix</keyword>
<protein>
    <recommendedName>
        <fullName evidence="4">Major facilitator superfamily (MFS) profile domain-containing protein</fullName>
    </recommendedName>
</protein>
<feature type="transmembrane region" description="Helical" evidence="1">
    <location>
        <begin position="179"/>
        <end position="202"/>
    </location>
</feature>
<feature type="transmembrane region" description="Helical" evidence="1">
    <location>
        <begin position="32"/>
        <end position="53"/>
    </location>
</feature>
<sequence>MTLTSLGGSVTSVVFPLIVRTLLQTYGFRGAMLIHSAILLNTVICGAVVFPVISKGLREDTTNVDENKEPLDMSFCKNPKFLAYLVTNFTLSIGYYIPPGLLPNTALSTGVSLDDISLAFSIGGIASILGRILFGFIAHRHPNQTTKLFCFFIIAMGLPMGGVNLGYNLTLKNILLPKYYGRGIGFGLLMQSLASLVGNPFAG</sequence>
<accession>A0A8B6DEL6</accession>
<dbReference type="Gene3D" id="1.20.1250.20">
    <property type="entry name" value="MFS general substrate transporter like domains"/>
    <property type="match status" value="1"/>
</dbReference>
<dbReference type="PANTHER" id="PTHR11360">
    <property type="entry name" value="MONOCARBOXYLATE TRANSPORTER"/>
    <property type="match status" value="1"/>
</dbReference>
<keyword evidence="3" id="KW-1185">Reference proteome</keyword>
<reference evidence="2" key="1">
    <citation type="submission" date="2018-11" db="EMBL/GenBank/DDBJ databases">
        <authorList>
            <person name="Alioto T."/>
            <person name="Alioto T."/>
        </authorList>
    </citation>
    <scope>NUCLEOTIDE SEQUENCE</scope>
</reference>
<evidence type="ECO:0000313" key="3">
    <source>
        <dbReference type="Proteomes" id="UP000596742"/>
    </source>
</evidence>
<comment type="caution">
    <text evidence="2">The sequence shown here is derived from an EMBL/GenBank/DDBJ whole genome shotgun (WGS) entry which is preliminary data.</text>
</comment>
<feature type="transmembrane region" description="Helical" evidence="1">
    <location>
        <begin position="118"/>
        <end position="136"/>
    </location>
</feature>